<proteinExistence type="predicted"/>
<protein>
    <recommendedName>
        <fullName evidence="2">DUF5652 domain-containing protein</fullName>
    </recommendedName>
</protein>
<feature type="domain" description="DUF5652" evidence="2">
    <location>
        <begin position="14"/>
        <end position="67"/>
    </location>
</feature>
<comment type="caution">
    <text evidence="3">The sequence shown here is derived from an EMBL/GenBank/DDBJ whole genome shotgun (WGS) entry which is preliminary data.</text>
</comment>
<dbReference type="Proteomes" id="UP000178109">
    <property type="component" value="Unassembled WGS sequence"/>
</dbReference>
<feature type="transmembrane region" description="Helical" evidence="1">
    <location>
        <begin position="15"/>
        <end position="32"/>
    </location>
</feature>
<evidence type="ECO:0000313" key="3">
    <source>
        <dbReference type="EMBL" id="OGY90984.1"/>
    </source>
</evidence>
<dbReference type="STRING" id="1798553.A3H70_04075"/>
<evidence type="ECO:0000259" key="2">
    <source>
        <dbReference type="Pfam" id="PF18893"/>
    </source>
</evidence>
<evidence type="ECO:0000256" key="1">
    <source>
        <dbReference type="SAM" id="Phobius"/>
    </source>
</evidence>
<accession>A0A1G2BPE1</accession>
<reference evidence="3 4" key="1">
    <citation type="journal article" date="2016" name="Nat. Commun.">
        <title>Thousands of microbial genomes shed light on interconnected biogeochemical processes in an aquifer system.</title>
        <authorList>
            <person name="Anantharaman K."/>
            <person name="Brown C.T."/>
            <person name="Hug L.A."/>
            <person name="Sharon I."/>
            <person name="Castelle C.J."/>
            <person name="Probst A.J."/>
            <person name="Thomas B.C."/>
            <person name="Singh A."/>
            <person name="Wilkins M.J."/>
            <person name="Karaoz U."/>
            <person name="Brodie E.L."/>
            <person name="Williams K.H."/>
            <person name="Hubbard S.S."/>
            <person name="Banfield J.F."/>
        </authorList>
    </citation>
    <scope>NUCLEOTIDE SEQUENCE [LARGE SCALE GENOMIC DNA]</scope>
</reference>
<sequence length="74" mass="8847">MNNFVFSPGFWLSNYYWLLILLFWSTIWKGLALWKASRRRQIGWFVALLIVNTAGLLEIFYLAAYHDMKDKAKK</sequence>
<evidence type="ECO:0000313" key="4">
    <source>
        <dbReference type="Proteomes" id="UP000178109"/>
    </source>
</evidence>
<gene>
    <name evidence="3" type="ORF">A3H70_04075</name>
</gene>
<organism evidence="3 4">
    <name type="scientific">Candidatus Komeilibacteria bacterium RIFCSPLOWO2_02_FULL_48_11</name>
    <dbReference type="NCBI Taxonomy" id="1798553"/>
    <lineage>
        <taxon>Bacteria</taxon>
        <taxon>Candidatus Komeiliibacteriota</taxon>
    </lineage>
</organism>
<feature type="transmembrane region" description="Helical" evidence="1">
    <location>
        <begin position="44"/>
        <end position="64"/>
    </location>
</feature>
<keyword evidence="1" id="KW-0472">Membrane</keyword>
<dbReference type="Pfam" id="PF18893">
    <property type="entry name" value="DUF5652"/>
    <property type="match status" value="1"/>
</dbReference>
<dbReference type="InterPro" id="IPR043712">
    <property type="entry name" value="DUF5652"/>
</dbReference>
<dbReference type="AlphaFoldDB" id="A0A1G2BPE1"/>
<name>A0A1G2BPE1_9BACT</name>
<keyword evidence="1" id="KW-0812">Transmembrane</keyword>
<keyword evidence="1" id="KW-1133">Transmembrane helix</keyword>
<dbReference type="EMBL" id="MHKO01000056">
    <property type="protein sequence ID" value="OGY90984.1"/>
    <property type="molecule type" value="Genomic_DNA"/>
</dbReference>